<dbReference type="CDD" id="cd19138">
    <property type="entry name" value="AKR_YeaE"/>
    <property type="match status" value="1"/>
</dbReference>
<dbReference type="InterPro" id="IPR036812">
    <property type="entry name" value="NAD(P)_OxRdtase_dom_sf"/>
</dbReference>
<dbReference type="PIRSF" id="PIRSF000097">
    <property type="entry name" value="AKR"/>
    <property type="match status" value="1"/>
</dbReference>
<protein>
    <submittedName>
        <fullName evidence="2">Aldo/keto reductase</fullName>
    </submittedName>
</protein>
<evidence type="ECO:0000313" key="3">
    <source>
        <dbReference type="Proteomes" id="UP001521209"/>
    </source>
</evidence>
<feature type="domain" description="NADP-dependent oxidoreductase" evidence="1">
    <location>
        <begin position="16"/>
        <end position="266"/>
    </location>
</feature>
<accession>A0ABS9DSA4</accession>
<dbReference type="EMBL" id="JAKGBZ010000003">
    <property type="protein sequence ID" value="MCF3945628.1"/>
    <property type="molecule type" value="Genomic_DNA"/>
</dbReference>
<dbReference type="InterPro" id="IPR023210">
    <property type="entry name" value="NADP_OxRdtase_dom"/>
</dbReference>
<dbReference type="RefSeq" id="WP_235702865.1">
    <property type="nucleotide sequence ID" value="NZ_JAKGBZ010000003.1"/>
</dbReference>
<dbReference type="PANTHER" id="PTHR43638:SF3">
    <property type="entry name" value="ALDEHYDE REDUCTASE"/>
    <property type="match status" value="1"/>
</dbReference>
<keyword evidence="3" id="KW-1185">Reference proteome</keyword>
<evidence type="ECO:0000259" key="1">
    <source>
        <dbReference type="Pfam" id="PF00248"/>
    </source>
</evidence>
<gene>
    <name evidence="2" type="ORF">L2A60_02875</name>
</gene>
<evidence type="ECO:0000313" key="2">
    <source>
        <dbReference type="EMBL" id="MCF3945628.1"/>
    </source>
</evidence>
<dbReference type="PANTHER" id="PTHR43638">
    <property type="entry name" value="OXIDOREDUCTASE, ALDO/KETO REDUCTASE FAMILY PROTEIN"/>
    <property type="match status" value="1"/>
</dbReference>
<name>A0ABS9DSA4_9PROT</name>
<dbReference type="Gene3D" id="3.20.20.100">
    <property type="entry name" value="NADP-dependent oxidoreductase domain"/>
    <property type="match status" value="1"/>
</dbReference>
<comment type="caution">
    <text evidence="2">The sequence shown here is derived from an EMBL/GenBank/DDBJ whole genome shotgun (WGS) entry which is preliminary data.</text>
</comment>
<dbReference type="Pfam" id="PF00248">
    <property type="entry name" value="Aldo_ket_red"/>
    <property type="match status" value="1"/>
</dbReference>
<dbReference type="InterPro" id="IPR020471">
    <property type="entry name" value="AKR"/>
</dbReference>
<reference evidence="2 3" key="1">
    <citation type="submission" date="2022-01" db="EMBL/GenBank/DDBJ databases">
        <authorList>
            <person name="Won M."/>
            <person name="Kim S.-J."/>
            <person name="Kwon S.-W."/>
        </authorList>
    </citation>
    <scope>NUCLEOTIDE SEQUENCE [LARGE SCALE GENOMIC DNA]</scope>
    <source>
        <strain evidence="2 3">KCTC 23505</strain>
    </source>
</reference>
<organism evidence="2 3">
    <name type="scientific">Acidiphilium iwatense</name>
    <dbReference type="NCBI Taxonomy" id="768198"/>
    <lineage>
        <taxon>Bacteria</taxon>
        <taxon>Pseudomonadati</taxon>
        <taxon>Pseudomonadota</taxon>
        <taxon>Alphaproteobacteria</taxon>
        <taxon>Acetobacterales</taxon>
        <taxon>Acidocellaceae</taxon>
        <taxon>Acidiphilium</taxon>
    </lineage>
</organism>
<dbReference type="SUPFAM" id="SSF51430">
    <property type="entry name" value="NAD(P)-linked oxidoreductase"/>
    <property type="match status" value="1"/>
</dbReference>
<dbReference type="PRINTS" id="PR00069">
    <property type="entry name" value="ALDKETRDTASE"/>
</dbReference>
<proteinExistence type="predicted"/>
<sequence length="279" mass="30031">MIPAVRLPDGTMVPALGQGTWYMGEARASEADEAAALREGIERGLTLIDTAEMYGEGGAERVVARAIAGQRGRVFVVSKVYPHNASASGVAKACAASLKRLGTDRIDLYLLHWRGRYPLTETATAFERLREAGHIRFWGVSNFDTDDMAELAALPAGGICATDQVLYHPDARGIEFDLLPWCRARGMPIMAYSPLGQGGKLLRSPALAAVARRHDATPAQIAIAWSLRDGATVSIPKAASPEHVRQNAAAASIRLSAEDLAEIDAVHKPPRRKQPFAMI</sequence>
<dbReference type="Proteomes" id="UP001521209">
    <property type="component" value="Unassembled WGS sequence"/>
</dbReference>